<evidence type="ECO:0000313" key="2">
    <source>
        <dbReference type="EMBL" id="MBF4502201.1"/>
    </source>
</evidence>
<accession>A0A8J7G8N4</accession>
<dbReference type="RefSeq" id="WP_194563686.1">
    <property type="nucleotide sequence ID" value="NZ_JADKPV010000009.1"/>
</dbReference>
<name>A0A8J7G8N4_9BACL</name>
<protein>
    <submittedName>
        <fullName evidence="2">DUF4358 domain-containing protein</fullName>
    </submittedName>
</protein>
<gene>
    <name evidence="2" type="ORF">IRY55_12600</name>
</gene>
<dbReference type="Proteomes" id="UP000622653">
    <property type="component" value="Unassembled WGS sequence"/>
</dbReference>
<proteinExistence type="predicted"/>
<keyword evidence="3" id="KW-1185">Reference proteome</keyword>
<dbReference type="InterPro" id="IPR025648">
    <property type="entry name" value="DUF4358"/>
</dbReference>
<feature type="chain" id="PRO_5035270537" evidence="1">
    <location>
        <begin position="26"/>
        <end position="157"/>
    </location>
</feature>
<keyword evidence="1" id="KW-0732">Signal</keyword>
<organism evidence="2 3">
    <name type="scientific">Savagea serpentis</name>
    <dbReference type="NCBI Taxonomy" id="2785297"/>
    <lineage>
        <taxon>Bacteria</taxon>
        <taxon>Bacillati</taxon>
        <taxon>Bacillota</taxon>
        <taxon>Bacilli</taxon>
        <taxon>Bacillales</taxon>
        <taxon>Caryophanaceae</taxon>
        <taxon>Savagea</taxon>
    </lineage>
</organism>
<dbReference type="AlphaFoldDB" id="A0A8J7G8N4"/>
<comment type="caution">
    <text evidence="2">The sequence shown here is derived from an EMBL/GenBank/DDBJ whole genome shotgun (WGS) entry which is preliminary data.</text>
</comment>
<dbReference type="Pfam" id="PF14270">
    <property type="entry name" value="DUF4358"/>
    <property type="match status" value="1"/>
</dbReference>
<sequence>MKKSFWGFVLVLTLFTLGACSNEEAQPTVEPSKVMDQILAQVEQPALMPLEDEQVEEMYGFDLKKVEDYDIRMPMMNVQTNEIAIVRLKDTKDAKEIEQGMEKRAEVVQKQFETYLPDQYENAKNYQIVKEANYVLFVISAEADEIVKQFKEALKSE</sequence>
<evidence type="ECO:0000256" key="1">
    <source>
        <dbReference type="SAM" id="SignalP"/>
    </source>
</evidence>
<dbReference type="PROSITE" id="PS51257">
    <property type="entry name" value="PROKAR_LIPOPROTEIN"/>
    <property type="match status" value="1"/>
</dbReference>
<reference evidence="2" key="1">
    <citation type="submission" date="2020-11" db="EMBL/GenBank/DDBJ databases">
        <title>Multidrug resistant novel bacterium Savagea serpentis sp. nov., isolated from the scats of a vine snake (Ahaetulla nasuta).</title>
        <authorList>
            <person name="Venkata Ramana V."/>
            <person name="Vikas Patil S."/>
            <person name="Yogita Lugani V."/>
        </authorList>
    </citation>
    <scope>NUCLEOTIDE SEQUENCE</scope>
    <source>
        <strain evidence="2">SN6</strain>
    </source>
</reference>
<evidence type="ECO:0000313" key="3">
    <source>
        <dbReference type="Proteomes" id="UP000622653"/>
    </source>
</evidence>
<dbReference type="EMBL" id="JADKPV010000009">
    <property type="protein sequence ID" value="MBF4502201.1"/>
    <property type="molecule type" value="Genomic_DNA"/>
</dbReference>
<feature type="signal peptide" evidence="1">
    <location>
        <begin position="1"/>
        <end position="25"/>
    </location>
</feature>